<protein>
    <submittedName>
        <fullName evidence="1">Uncharacterized protein</fullName>
    </submittedName>
</protein>
<proteinExistence type="predicted"/>
<name>A0A077ZZP2_STYLE</name>
<dbReference type="InParanoid" id="A0A077ZZP2"/>
<sequence length="150" mass="17231">MLKCVQKAVIWQVLFISHQHNLVKTRGDHFQQIFENQQDALGIVCIKYQETIEGSGNEGAVRMNGQTRIEIGTSENPLSPILKRIQGVTLLIHNQISTQKQQKKIINNAKIQAIQRQFALYSLSLFEVLSQFNWLREENLFGILAPFIKK</sequence>
<gene>
    <name evidence="1" type="primary">Contig2996.g3203</name>
    <name evidence="1" type="ORF">STYLEM_3670</name>
</gene>
<keyword evidence="2" id="KW-1185">Reference proteome</keyword>
<dbReference type="AlphaFoldDB" id="A0A077ZZP2"/>
<reference evidence="1 2" key="1">
    <citation type="submission" date="2014-06" db="EMBL/GenBank/DDBJ databases">
        <authorList>
            <person name="Swart Estienne"/>
        </authorList>
    </citation>
    <scope>NUCLEOTIDE SEQUENCE [LARGE SCALE GENOMIC DNA]</scope>
    <source>
        <strain evidence="1 2">130c</strain>
    </source>
</reference>
<dbReference type="Proteomes" id="UP000039865">
    <property type="component" value="Unassembled WGS sequence"/>
</dbReference>
<evidence type="ECO:0000313" key="1">
    <source>
        <dbReference type="EMBL" id="CDW74688.1"/>
    </source>
</evidence>
<accession>A0A077ZZP2</accession>
<organism evidence="1 2">
    <name type="scientific">Stylonychia lemnae</name>
    <name type="common">Ciliate</name>
    <dbReference type="NCBI Taxonomy" id="5949"/>
    <lineage>
        <taxon>Eukaryota</taxon>
        <taxon>Sar</taxon>
        <taxon>Alveolata</taxon>
        <taxon>Ciliophora</taxon>
        <taxon>Intramacronucleata</taxon>
        <taxon>Spirotrichea</taxon>
        <taxon>Stichotrichia</taxon>
        <taxon>Sporadotrichida</taxon>
        <taxon>Oxytrichidae</taxon>
        <taxon>Stylonychinae</taxon>
        <taxon>Stylonychia</taxon>
    </lineage>
</organism>
<evidence type="ECO:0000313" key="2">
    <source>
        <dbReference type="Proteomes" id="UP000039865"/>
    </source>
</evidence>
<dbReference type="EMBL" id="CCKQ01003557">
    <property type="protein sequence ID" value="CDW74688.1"/>
    <property type="molecule type" value="Genomic_DNA"/>
</dbReference>